<keyword evidence="3" id="KW-1185">Reference proteome</keyword>
<name>A0ABX8D131_9CELL</name>
<evidence type="ECO:0000313" key="2">
    <source>
        <dbReference type="EMBL" id="QVI61191.1"/>
    </source>
</evidence>
<dbReference type="Proteomes" id="UP000677804">
    <property type="component" value="Chromosome"/>
</dbReference>
<evidence type="ECO:0000256" key="1">
    <source>
        <dbReference type="SAM" id="MobiDB-lite"/>
    </source>
</evidence>
<gene>
    <name evidence="2" type="ORF">KG103_11850</name>
</gene>
<dbReference type="EMBL" id="CP074405">
    <property type="protein sequence ID" value="QVI61191.1"/>
    <property type="molecule type" value="Genomic_DNA"/>
</dbReference>
<accession>A0ABX8D131</accession>
<feature type="compositionally biased region" description="Basic and acidic residues" evidence="1">
    <location>
        <begin position="1"/>
        <end position="11"/>
    </location>
</feature>
<dbReference type="RefSeq" id="WP_207340960.1">
    <property type="nucleotide sequence ID" value="NZ_CP074405.1"/>
</dbReference>
<proteinExistence type="predicted"/>
<reference evidence="2 3" key="1">
    <citation type="submission" date="2021-05" db="EMBL/GenBank/DDBJ databases">
        <title>Novel species in genus Cellulomonas.</title>
        <authorList>
            <person name="Zhang G."/>
        </authorList>
    </citation>
    <scope>NUCLEOTIDE SEQUENCE [LARGE SCALE GENOMIC DNA]</scope>
    <source>
        <strain evidence="3">zg-ZUI222</strain>
    </source>
</reference>
<sequence>MTPPRDRRPPADEPLGSITRPVVDDSATAPECYACAATDLTRVRLALPDGRPAVFASCPACETTAWFVVDGDGTPLRPDGSPRA</sequence>
<evidence type="ECO:0000313" key="3">
    <source>
        <dbReference type="Proteomes" id="UP000677804"/>
    </source>
</evidence>
<protein>
    <submittedName>
        <fullName evidence="2">Uncharacterized protein</fullName>
    </submittedName>
</protein>
<feature type="region of interest" description="Disordered" evidence="1">
    <location>
        <begin position="1"/>
        <end position="23"/>
    </location>
</feature>
<organism evidence="2 3">
    <name type="scientific">Cellulomonas wangleii</name>
    <dbReference type="NCBI Taxonomy" id="2816956"/>
    <lineage>
        <taxon>Bacteria</taxon>
        <taxon>Bacillati</taxon>
        <taxon>Actinomycetota</taxon>
        <taxon>Actinomycetes</taxon>
        <taxon>Micrococcales</taxon>
        <taxon>Cellulomonadaceae</taxon>
        <taxon>Cellulomonas</taxon>
    </lineage>
</organism>